<evidence type="ECO:0000256" key="1">
    <source>
        <dbReference type="SAM" id="SignalP"/>
    </source>
</evidence>
<evidence type="ECO:0000313" key="3">
    <source>
        <dbReference type="Proteomes" id="UP001597391"/>
    </source>
</evidence>
<dbReference type="EMBL" id="JBHUOP010000001">
    <property type="protein sequence ID" value="MFD2839141.1"/>
    <property type="molecule type" value="Genomic_DNA"/>
</dbReference>
<accession>A0ABW5XD69</accession>
<proteinExistence type="predicted"/>
<reference evidence="3" key="1">
    <citation type="journal article" date="2019" name="Int. J. Syst. Evol. Microbiol.">
        <title>The Global Catalogue of Microorganisms (GCM) 10K type strain sequencing project: providing services to taxonomists for standard genome sequencing and annotation.</title>
        <authorList>
            <consortium name="The Broad Institute Genomics Platform"/>
            <consortium name="The Broad Institute Genome Sequencing Center for Infectious Disease"/>
            <person name="Wu L."/>
            <person name="Ma J."/>
        </authorList>
    </citation>
    <scope>NUCLEOTIDE SEQUENCE [LARGE SCALE GENOMIC DNA]</scope>
    <source>
        <strain evidence="3">KCTC 33576</strain>
    </source>
</reference>
<keyword evidence="3" id="KW-1185">Reference proteome</keyword>
<dbReference type="Proteomes" id="UP001597391">
    <property type="component" value="Unassembled WGS sequence"/>
</dbReference>
<keyword evidence="1" id="KW-0732">Signal</keyword>
<sequence length="137" mass="14336">MRKLLALATLCLIAAVSACGGASSAGSCAAPQINTSVGHVALGDQIVIQGKNYFDGCGDFGSHNSLTGRTTYEDVSPRTGIEVTISQEDEPVTQFTADADEFGAWEKSVDITDDFVIGFAEVSADDVFFTAFGVNEN</sequence>
<name>A0ABW5XD69_9MICO</name>
<feature type="signal peptide" evidence="1">
    <location>
        <begin position="1"/>
        <end position="29"/>
    </location>
</feature>
<gene>
    <name evidence="2" type="ORF">ACFSYH_00940</name>
</gene>
<feature type="chain" id="PRO_5045576948" evidence="1">
    <location>
        <begin position="30"/>
        <end position="137"/>
    </location>
</feature>
<organism evidence="2 3">
    <name type="scientific">Populibacterium corticicola</name>
    <dbReference type="NCBI Taxonomy" id="1812826"/>
    <lineage>
        <taxon>Bacteria</taxon>
        <taxon>Bacillati</taxon>
        <taxon>Actinomycetota</taxon>
        <taxon>Actinomycetes</taxon>
        <taxon>Micrococcales</taxon>
        <taxon>Jonesiaceae</taxon>
        <taxon>Populibacterium</taxon>
    </lineage>
</organism>
<comment type="caution">
    <text evidence="2">The sequence shown here is derived from an EMBL/GenBank/DDBJ whole genome shotgun (WGS) entry which is preliminary data.</text>
</comment>
<dbReference type="PROSITE" id="PS51257">
    <property type="entry name" value="PROKAR_LIPOPROTEIN"/>
    <property type="match status" value="1"/>
</dbReference>
<evidence type="ECO:0000313" key="2">
    <source>
        <dbReference type="EMBL" id="MFD2839141.1"/>
    </source>
</evidence>
<protein>
    <submittedName>
        <fullName evidence="2">Uncharacterized protein</fullName>
    </submittedName>
</protein>
<dbReference type="RefSeq" id="WP_377464568.1">
    <property type="nucleotide sequence ID" value="NZ_JBHUOP010000001.1"/>
</dbReference>